<accession>A0A011M2Q5</accession>
<proteinExistence type="predicted"/>
<name>A0A011M2Q5_9PROT</name>
<feature type="region of interest" description="Disordered" evidence="1">
    <location>
        <begin position="154"/>
        <end position="178"/>
    </location>
</feature>
<keyword evidence="4" id="KW-1185">Reference proteome</keyword>
<dbReference type="AlphaFoldDB" id="A0A011M2Q5"/>
<sequence>MRLYLPSTLSDLEDERRAVREVLSGEYTVVESYGADPRSLEPSCVGDVATCMIYIGIVGLRYGFVPPGQGKSITELEFDAALAAGLRCFVFVREVAAIPVSRTDLYTRENDPALIEAFRARLSSGASNIPRAALFTTADDLKVKVLRALQRQPAPAPAEPIVEPPSPPPSPAAAKPAAGATVAPPLLTELQKLLWSYLQDNWATLRTQQAFTHADLFGDLDGAVPLSAERVFAVACDGPPHEVLLGAREFFEARVARGLSPAASVSEADGIVCSAIVRCALVAAERYVRTKVDAAAHCDHDPVASSDHLVACIEAAVRLGFGLCFSAGSPQPENVFRLVHPVPEFGVPGEEGAALSAAELLATIERREFQTGRDYDPDYLGAFIRRRARQLGAALVVSTDAAGRFESPERRAALLKELRQRFDLRIFFQRLGDDAMPPWARQMQDTLLHAFGPVFDISPQKAGSKEKEMPERESAPAAAPAVTSLTMNFNAPVGTLAQANAPGAQAAGRDIVIGLHGAELLQVLAAAVQQAIDGCTAPHEAEQRRLMSSELNKLRELLQSGARAAEDPGRIKGCLDGLQKTANAVTNGQAIIKALAPMWEAAKQYLPTLPN</sequence>
<dbReference type="Proteomes" id="UP000020218">
    <property type="component" value="Unassembled WGS sequence"/>
</dbReference>
<dbReference type="EMBL" id="JFAX01000048">
    <property type="protein sequence ID" value="EXI63838.1"/>
    <property type="molecule type" value="Genomic_DNA"/>
</dbReference>
<evidence type="ECO:0000313" key="4">
    <source>
        <dbReference type="Proteomes" id="UP000020218"/>
    </source>
</evidence>
<comment type="caution">
    <text evidence="3">The sequence shown here is derived from an EMBL/GenBank/DDBJ whole genome shotgun (WGS) entry which is preliminary data.</text>
</comment>
<evidence type="ECO:0000313" key="3">
    <source>
        <dbReference type="EMBL" id="EXI63838.1"/>
    </source>
</evidence>
<feature type="domain" description="DUF4062" evidence="2">
    <location>
        <begin position="3"/>
        <end position="81"/>
    </location>
</feature>
<gene>
    <name evidence="3" type="ORF">AW08_03897</name>
</gene>
<evidence type="ECO:0000256" key="1">
    <source>
        <dbReference type="SAM" id="MobiDB-lite"/>
    </source>
</evidence>
<reference evidence="3" key="1">
    <citation type="submission" date="2014-02" db="EMBL/GenBank/DDBJ databases">
        <title>Expanding our view of genomic diversity in Candidatus Accumulibacter clades.</title>
        <authorList>
            <person name="Skennerton C.T."/>
            <person name="Barr J.J."/>
            <person name="Slater F.R."/>
            <person name="Bond P.L."/>
            <person name="Tyson G.W."/>
        </authorList>
    </citation>
    <scope>NUCLEOTIDE SEQUENCE [LARGE SCALE GENOMIC DNA]</scope>
</reference>
<protein>
    <recommendedName>
        <fullName evidence="2">DUF4062 domain-containing protein</fullName>
    </recommendedName>
</protein>
<dbReference type="Pfam" id="PF13271">
    <property type="entry name" value="DUF4062"/>
    <property type="match status" value="1"/>
</dbReference>
<dbReference type="STRING" id="1454001.AW08_03897"/>
<organism evidence="3 4">
    <name type="scientific">Candidatus Accumulibacter adjunctus</name>
    <dbReference type="NCBI Taxonomy" id="1454001"/>
    <lineage>
        <taxon>Bacteria</taxon>
        <taxon>Pseudomonadati</taxon>
        <taxon>Pseudomonadota</taxon>
        <taxon>Betaproteobacteria</taxon>
        <taxon>Candidatus Accumulibacter</taxon>
    </lineage>
</organism>
<evidence type="ECO:0000259" key="2">
    <source>
        <dbReference type="Pfam" id="PF13271"/>
    </source>
</evidence>
<dbReference type="PATRIC" id="fig|1454001.3.peg.3933"/>
<dbReference type="InterPro" id="IPR025139">
    <property type="entry name" value="DUF4062"/>
</dbReference>
<feature type="compositionally biased region" description="Pro residues" evidence="1">
    <location>
        <begin position="154"/>
        <end position="171"/>
    </location>
</feature>